<dbReference type="GO" id="GO:0005730">
    <property type="term" value="C:nucleolus"/>
    <property type="evidence" value="ECO:0007669"/>
    <property type="project" value="TreeGrafter"/>
</dbReference>
<dbReference type="InterPro" id="IPR001078">
    <property type="entry name" value="2-oxoacid_DH_actylTfrase"/>
</dbReference>
<reference evidence="7 8" key="1">
    <citation type="submission" date="2024-01" db="EMBL/GenBank/DDBJ databases">
        <title>The genomes of 5 underutilized Papilionoideae crops provide insights into root nodulation and disease resistance.</title>
        <authorList>
            <person name="Yuan L."/>
        </authorList>
    </citation>
    <scope>NUCLEOTIDE SEQUENCE [LARGE SCALE GENOMIC DNA]</scope>
    <source>
        <strain evidence="7">LY-2023</strain>
        <tissue evidence="7">Leaf</tissue>
    </source>
</reference>
<evidence type="ECO:0000256" key="3">
    <source>
        <dbReference type="PROSITE-ProRule" id="PRU00481"/>
    </source>
</evidence>
<accession>A0AAN9K5C5</accession>
<protein>
    <submittedName>
        <fullName evidence="7">Uncharacterized protein</fullName>
    </submittedName>
</protein>
<feature type="region of interest" description="Disordered" evidence="4">
    <location>
        <begin position="423"/>
        <end position="497"/>
    </location>
</feature>
<evidence type="ECO:0000313" key="8">
    <source>
        <dbReference type="Proteomes" id="UP001359559"/>
    </source>
</evidence>
<name>A0AAN9K5C5_CLITE</name>
<dbReference type="GO" id="GO:0000462">
    <property type="term" value="P:maturation of SSU-rRNA from tricistronic rRNA transcript (SSU-rRNA, 5.8S rRNA, LSU-rRNA)"/>
    <property type="evidence" value="ECO:0007669"/>
    <property type="project" value="TreeGrafter"/>
</dbReference>
<dbReference type="Pfam" id="PF00198">
    <property type="entry name" value="2-oxoacid_dh"/>
    <property type="match status" value="1"/>
</dbReference>
<dbReference type="PROSITE" id="PS51129">
    <property type="entry name" value="PDXS_SNZ_2"/>
    <property type="match status" value="2"/>
</dbReference>
<dbReference type="InterPro" id="IPR013785">
    <property type="entry name" value="Aldolase_TIM"/>
</dbReference>
<keyword evidence="2" id="KW-0663">Pyridoxal phosphate</keyword>
<dbReference type="InterPro" id="IPR053030">
    <property type="entry name" value="Ribosomal_biogenesis_FAF1-like"/>
</dbReference>
<evidence type="ECO:0000256" key="2">
    <source>
        <dbReference type="ARBA" id="ARBA00022898"/>
    </source>
</evidence>
<dbReference type="SUPFAM" id="SSF51366">
    <property type="entry name" value="Ribulose-phoshate binding barrel"/>
    <property type="match status" value="1"/>
</dbReference>
<evidence type="ECO:0000256" key="4">
    <source>
        <dbReference type="SAM" id="MobiDB-lite"/>
    </source>
</evidence>
<dbReference type="InterPro" id="IPR011060">
    <property type="entry name" value="RibuloseP-bd_barrel"/>
</dbReference>
<feature type="compositionally biased region" description="Basic residues" evidence="4">
    <location>
        <begin position="479"/>
        <end position="497"/>
    </location>
</feature>
<dbReference type="GO" id="GO:0042823">
    <property type="term" value="P:pyridoxal phosphate biosynthetic process"/>
    <property type="evidence" value="ECO:0007669"/>
    <property type="project" value="InterPro"/>
</dbReference>
<comment type="similarity">
    <text evidence="1 3">Belongs to the PdxS/SNZ family.</text>
</comment>
<feature type="domain" description="PdxS/SNZ N-terminal" evidence="6">
    <location>
        <begin position="145"/>
        <end position="196"/>
    </location>
</feature>
<dbReference type="SUPFAM" id="SSF52777">
    <property type="entry name" value="CoA-dependent acyltransferases"/>
    <property type="match status" value="1"/>
</dbReference>
<feature type="domain" description="2-oxoacid dehydrogenase acyltransferase catalytic" evidence="5">
    <location>
        <begin position="257"/>
        <end position="313"/>
    </location>
</feature>
<dbReference type="InterPro" id="IPR033755">
    <property type="entry name" value="PdxS/SNZ_N"/>
</dbReference>
<evidence type="ECO:0000256" key="1">
    <source>
        <dbReference type="ARBA" id="ARBA00007281"/>
    </source>
</evidence>
<proteinExistence type="inferred from homology"/>
<dbReference type="Gene3D" id="3.20.20.70">
    <property type="entry name" value="Aldolase class I"/>
    <property type="match status" value="2"/>
</dbReference>
<dbReference type="EMBL" id="JAYKXN010000002">
    <property type="protein sequence ID" value="KAK7310153.1"/>
    <property type="molecule type" value="Genomic_DNA"/>
</dbReference>
<dbReference type="PANTHER" id="PTHR28096:SF1">
    <property type="entry name" value="PROTEIN FAF1"/>
    <property type="match status" value="1"/>
</dbReference>
<gene>
    <name evidence="7" type="ORF">RJT34_07466</name>
</gene>
<dbReference type="Pfam" id="PF15375">
    <property type="entry name" value="FSAF1"/>
    <property type="match status" value="1"/>
</dbReference>
<dbReference type="GO" id="GO:0016746">
    <property type="term" value="F:acyltransferase activity"/>
    <property type="evidence" value="ECO:0007669"/>
    <property type="project" value="InterPro"/>
</dbReference>
<keyword evidence="8" id="KW-1185">Reference proteome</keyword>
<evidence type="ECO:0000259" key="6">
    <source>
        <dbReference type="Pfam" id="PF01680"/>
    </source>
</evidence>
<dbReference type="AlphaFoldDB" id="A0AAN9K5C5"/>
<evidence type="ECO:0000259" key="5">
    <source>
        <dbReference type="Pfam" id="PF00198"/>
    </source>
</evidence>
<sequence length="497" mass="55323">MNVRVSLISAFCLEPPPSCFLPSRLHRFATPAALALCLRRRLHRLQQLQAFIFSDQVAVSDLRAACVFIFSDHSSLLRTPGSKFREVIYDAVASAEKLINEVVAKTETGGSGIVSRGLTRQSGSDEFVMKIPNNKVGFIIEPPRAVGISRMIDPSLIKDIKRVISIPVLSCVRVGHFVEAQVLEAAGIDYIDESEMGRLPMVHFAAGDIVTPADAALTMQLGCHWVFVGSEVFDCGDPFKRIRGMVQAVRHYNDPHVLVEKARAKQLLTHEYNTGTFTLSNLGMFGVDRSGYCADPMTVITMINHAIGAAGVISNECNLQKMGKMYKSKKQGGGHGPPREHTDLQEQEMDIRKIMKDVENFSYSHMKWKERKKIEDRKVVSLGGKAPKNQRLPLSVARPRMKKQKEREQKMLQERLILGQFRGKIGGSSKRSAGKHKPENRGLKSGEGRFKNGILDVKHMLNTAPSRDHDSVTNMSNIKKWKGGKKHSKKGGGKKHH</sequence>
<dbReference type="Proteomes" id="UP001359559">
    <property type="component" value="Unassembled WGS sequence"/>
</dbReference>
<feature type="compositionally biased region" description="Basic and acidic residues" evidence="4">
    <location>
        <begin position="436"/>
        <end position="450"/>
    </location>
</feature>
<dbReference type="Pfam" id="PF01680">
    <property type="entry name" value="SOR_SNZ"/>
    <property type="match status" value="1"/>
</dbReference>
<evidence type="ECO:0000313" key="7">
    <source>
        <dbReference type="EMBL" id="KAK7310153.1"/>
    </source>
</evidence>
<organism evidence="7 8">
    <name type="scientific">Clitoria ternatea</name>
    <name type="common">Butterfly pea</name>
    <dbReference type="NCBI Taxonomy" id="43366"/>
    <lineage>
        <taxon>Eukaryota</taxon>
        <taxon>Viridiplantae</taxon>
        <taxon>Streptophyta</taxon>
        <taxon>Embryophyta</taxon>
        <taxon>Tracheophyta</taxon>
        <taxon>Spermatophyta</taxon>
        <taxon>Magnoliopsida</taxon>
        <taxon>eudicotyledons</taxon>
        <taxon>Gunneridae</taxon>
        <taxon>Pentapetalae</taxon>
        <taxon>rosids</taxon>
        <taxon>fabids</taxon>
        <taxon>Fabales</taxon>
        <taxon>Fabaceae</taxon>
        <taxon>Papilionoideae</taxon>
        <taxon>50 kb inversion clade</taxon>
        <taxon>NPAAA clade</taxon>
        <taxon>indigoferoid/millettioid clade</taxon>
        <taxon>Phaseoleae</taxon>
        <taxon>Clitoria</taxon>
    </lineage>
</organism>
<dbReference type="PANTHER" id="PTHR28096">
    <property type="entry name" value="PROTEIN FAF1"/>
    <property type="match status" value="1"/>
</dbReference>
<dbReference type="InterPro" id="IPR027973">
    <property type="entry name" value="FSAF1-like"/>
</dbReference>
<dbReference type="InterPro" id="IPR001852">
    <property type="entry name" value="PdxS/SNZ"/>
</dbReference>
<comment type="caution">
    <text evidence="7">The sequence shown here is derived from an EMBL/GenBank/DDBJ whole genome shotgun (WGS) entry which is preliminary data.</text>
</comment>